<evidence type="ECO:0000313" key="2">
    <source>
        <dbReference type="EMBL" id="GJD87215.1"/>
    </source>
</evidence>
<dbReference type="Proteomes" id="UP001055247">
    <property type="component" value="Unassembled WGS sequence"/>
</dbReference>
<dbReference type="AlphaFoldDB" id="A0AAV4ZFF9"/>
<dbReference type="RefSeq" id="WP_066922085.1">
    <property type="nucleotide sequence ID" value="NZ_BPQO01000002.1"/>
</dbReference>
<keyword evidence="3" id="KW-1185">Reference proteome</keyword>
<comment type="caution">
    <text evidence="2">The sequence shown here is derived from an EMBL/GenBank/DDBJ whole genome shotgun (WGS) entry which is preliminary data.</text>
</comment>
<protein>
    <recommendedName>
        <fullName evidence="4">Proton-translocating NAD(P)(+) transhydrogenase</fullName>
    </recommendedName>
</protein>
<reference evidence="2" key="1">
    <citation type="journal article" date="2016" name="Front. Microbiol.">
        <title>Genome Sequence of the Piezophilic, Mesophilic Sulfate-Reducing Bacterium Desulfovibrio indicus J2T.</title>
        <authorList>
            <person name="Cao J."/>
            <person name="Maignien L."/>
            <person name="Shao Z."/>
            <person name="Alain K."/>
            <person name="Jebbar M."/>
        </authorList>
    </citation>
    <scope>NUCLEOTIDE SEQUENCE</scope>
    <source>
        <strain evidence="2">DSM 16372</strain>
    </source>
</reference>
<keyword evidence="1" id="KW-0812">Transmembrane</keyword>
<evidence type="ECO:0000313" key="3">
    <source>
        <dbReference type="Proteomes" id="UP001055247"/>
    </source>
</evidence>
<gene>
    <name evidence="2" type="ORF">BHAOGJBA_0715</name>
</gene>
<keyword evidence="1" id="KW-1133">Transmembrane helix</keyword>
<dbReference type="EMBL" id="BPQO01000002">
    <property type="protein sequence ID" value="GJD87215.1"/>
    <property type="molecule type" value="Genomic_DNA"/>
</dbReference>
<keyword evidence="1" id="KW-0472">Membrane</keyword>
<reference evidence="2" key="2">
    <citation type="submission" date="2021-08" db="EMBL/GenBank/DDBJ databases">
        <authorList>
            <person name="Tani A."/>
            <person name="Ola A."/>
            <person name="Ogura Y."/>
            <person name="Katsura K."/>
            <person name="Hayashi T."/>
        </authorList>
    </citation>
    <scope>NUCLEOTIDE SEQUENCE</scope>
    <source>
        <strain evidence="2">DSM 16372</strain>
    </source>
</reference>
<evidence type="ECO:0008006" key="4">
    <source>
        <dbReference type="Google" id="ProtNLM"/>
    </source>
</evidence>
<accession>A0AAV4ZFF9</accession>
<organism evidence="2 3">
    <name type="scientific">Methylobacterium hispanicum</name>
    <dbReference type="NCBI Taxonomy" id="270350"/>
    <lineage>
        <taxon>Bacteria</taxon>
        <taxon>Pseudomonadati</taxon>
        <taxon>Pseudomonadota</taxon>
        <taxon>Alphaproteobacteria</taxon>
        <taxon>Hyphomicrobiales</taxon>
        <taxon>Methylobacteriaceae</taxon>
        <taxon>Methylobacterium</taxon>
    </lineage>
</organism>
<sequence length="74" mass="7780">MYPNVTSLVLAGAFTAGCVIIHAQRERADEIAVVLVLALIGLANLLGASLAFRMDRPAALVPAAEIAIQHSRID</sequence>
<feature type="transmembrane region" description="Helical" evidence="1">
    <location>
        <begin position="33"/>
        <end position="52"/>
    </location>
</feature>
<evidence type="ECO:0000256" key="1">
    <source>
        <dbReference type="SAM" id="Phobius"/>
    </source>
</evidence>
<proteinExistence type="predicted"/>
<name>A0AAV4ZFF9_9HYPH</name>